<sequence>MTDLKDRADDIVVDCDLDHPPEKVWRALTEPKLLGVWLLPNDIRAEAGQRFTLRDGPGARQPIDCEVLAAEPHRLLRYSWRGRDRDAGGKPLDTVVTFTLTDTATGGTRLRVVHSGFRIGARATALWTGTPAPRCSGGRRLPMRPRITASAVGGGLRWAA</sequence>
<reference evidence="3 4" key="1">
    <citation type="submission" date="2023-07" db="EMBL/GenBank/DDBJ databases">
        <title>Sorghum-associated microbial communities from plants grown in Nebraska, USA.</title>
        <authorList>
            <person name="Schachtman D."/>
        </authorList>
    </citation>
    <scope>NUCLEOTIDE SEQUENCE [LARGE SCALE GENOMIC DNA]</scope>
    <source>
        <strain evidence="3 4">584</strain>
    </source>
</reference>
<gene>
    <name evidence="3" type="ORF">E9232_005870</name>
</gene>
<evidence type="ECO:0000256" key="1">
    <source>
        <dbReference type="ARBA" id="ARBA00006817"/>
    </source>
</evidence>
<dbReference type="Proteomes" id="UP001262410">
    <property type="component" value="Unassembled WGS sequence"/>
</dbReference>
<dbReference type="RefSeq" id="WP_309800207.1">
    <property type="nucleotide sequence ID" value="NZ_JAVDPW010000011.1"/>
</dbReference>
<dbReference type="SUPFAM" id="SSF55961">
    <property type="entry name" value="Bet v1-like"/>
    <property type="match status" value="1"/>
</dbReference>
<feature type="domain" description="Activator of Hsp90 ATPase homologue 1/2-like C-terminal" evidence="2">
    <location>
        <begin position="18"/>
        <end position="124"/>
    </location>
</feature>
<comment type="similarity">
    <text evidence="1">Belongs to the AHA1 family.</text>
</comment>
<dbReference type="EMBL" id="JAVDPW010000011">
    <property type="protein sequence ID" value="MDR6293320.1"/>
    <property type="molecule type" value="Genomic_DNA"/>
</dbReference>
<dbReference type="Pfam" id="PF08327">
    <property type="entry name" value="AHSA1"/>
    <property type="match status" value="1"/>
</dbReference>
<evidence type="ECO:0000259" key="2">
    <source>
        <dbReference type="Pfam" id="PF08327"/>
    </source>
</evidence>
<dbReference type="InterPro" id="IPR013538">
    <property type="entry name" value="ASHA1/2-like_C"/>
</dbReference>
<comment type="caution">
    <text evidence="3">The sequence shown here is derived from an EMBL/GenBank/DDBJ whole genome shotgun (WGS) entry which is preliminary data.</text>
</comment>
<organism evidence="3 4">
    <name type="scientific">Inquilinus ginsengisoli</name>
    <dbReference type="NCBI Taxonomy" id="363840"/>
    <lineage>
        <taxon>Bacteria</taxon>
        <taxon>Pseudomonadati</taxon>
        <taxon>Pseudomonadota</taxon>
        <taxon>Alphaproteobacteria</taxon>
        <taxon>Rhodospirillales</taxon>
        <taxon>Rhodospirillaceae</taxon>
        <taxon>Inquilinus</taxon>
    </lineage>
</organism>
<keyword evidence="4" id="KW-1185">Reference proteome</keyword>
<accession>A0ABU1JXI2</accession>
<dbReference type="InterPro" id="IPR023393">
    <property type="entry name" value="START-like_dom_sf"/>
</dbReference>
<evidence type="ECO:0000313" key="3">
    <source>
        <dbReference type="EMBL" id="MDR6293320.1"/>
    </source>
</evidence>
<evidence type="ECO:0000313" key="4">
    <source>
        <dbReference type="Proteomes" id="UP001262410"/>
    </source>
</evidence>
<dbReference type="Gene3D" id="3.30.530.20">
    <property type="match status" value="1"/>
</dbReference>
<proteinExistence type="inferred from homology"/>
<name>A0ABU1JXI2_9PROT</name>
<dbReference type="CDD" id="cd07814">
    <property type="entry name" value="SRPBCC_CalC_Aha1-like"/>
    <property type="match status" value="1"/>
</dbReference>
<protein>
    <submittedName>
        <fullName evidence="3">Uncharacterized protein YndB with AHSA1/START domain</fullName>
    </submittedName>
</protein>